<feature type="transmembrane region" description="Helical" evidence="2">
    <location>
        <begin position="298"/>
        <end position="316"/>
    </location>
</feature>
<reference evidence="3 4" key="1">
    <citation type="submission" date="2013-03" db="EMBL/GenBank/DDBJ databases">
        <title>Reference genome for the Human Microbiome Project.</title>
        <authorList>
            <person name="Aqrawi P."/>
            <person name="Ayvaz T."/>
            <person name="Bess C."/>
            <person name="Blankenburg K."/>
            <person name="Coyle M."/>
            <person name="Deng J."/>
            <person name="Forbes L."/>
            <person name="Fowler G."/>
            <person name="Francisco L."/>
            <person name="Fu Q."/>
            <person name="Gibbs R."/>
            <person name="Gross S."/>
            <person name="Gubbala S."/>
            <person name="Hale W."/>
            <person name="Hemphill L."/>
            <person name="Highlander S."/>
            <person name="Hirani K."/>
            <person name="Jackson L."/>
            <person name="Jakkamsetti A."/>
            <person name="Javaid M."/>
            <person name="Jayaseelan J.C."/>
            <person name="Jiang H."/>
            <person name="Joshi V."/>
            <person name="Korchina V."/>
            <person name="Kovar C."/>
            <person name="Lara F."/>
            <person name="Lee S."/>
            <person name="Liu Y."/>
            <person name="Mata R."/>
            <person name="Mathew T."/>
            <person name="Munidasa M."/>
            <person name="Muzny D."/>
            <person name="Nazareth L."/>
            <person name="Ngo R."/>
            <person name="Nguyen L."/>
            <person name="Nguyen N."/>
            <person name="Okwuonu G."/>
            <person name="Ongeri F."/>
            <person name="Palculict T."/>
            <person name="Patil S."/>
            <person name="Petrosino J."/>
            <person name="Pham C."/>
            <person name="Pham P."/>
            <person name="Pu L.-L."/>
            <person name="Qin X."/>
            <person name="Qu J."/>
            <person name="Reid J."/>
            <person name="Ross M."/>
            <person name="Ruth R."/>
            <person name="Saada N."/>
            <person name="San Lucas F."/>
            <person name="Santibanez J."/>
            <person name="Shang Y."/>
            <person name="Simmons D."/>
            <person name="Song X.-Z."/>
            <person name="Tang L.-Y."/>
            <person name="Thornton R."/>
            <person name="Warren J."/>
            <person name="Weissenberger G."/>
            <person name="Wilczek-Boney K."/>
            <person name="Worley K."/>
            <person name="Youmans B."/>
            <person name="Zhang J."/>
            <person name="Zhang L."/>
            <person name="Zhao Z."/>
            <person name="Zhou C."/>
            <person name="Zhu D."/>
            <person name="Zhu Y."/>
        </authorList>
    </citation>
    <scope>NUCLEOTIDE SEQUENCE [LARGE SCALE GENOMIC DNA]</scope>
    <source>
        <strain evidence="3 4">F0333</strain>
    </source>
</reference>
<dbReference type="eggNOG" id="COG0299">
    <property type="taxonomic scope" value="Bacteria"/>
</dbReference>
<keyword evidence="2" id="KW-1133">Transmembrane helix</keyword>
<feature type="transmembrane region" description="Helical" evidence="2">
    <location>
        <begin position="156"/>
        <end position="175"/>
    </location>
</feature>
<protein>
    <submittedName>
        <fullName evidence="3">Uncharacterized protein</fullName>
    </submittedName>
</protein>
<evidence type="ECO:0000313" key="4">
    <source>
        <dbReference type="Proteomes" id="UP000013015"/>
    </source>
</evidence>
<proteinExistence type="predicted"/>
<dbReference type="STRING" id="888050.HMPREF9004_1948"/>
<feature type="compositionally biased region" description="Polar residues" evidence="1">
    <location>
        <begin position="601"/>
        <end position="612"/>
    </location>
</feature>
<gene>
    <name evidence="3" type="ORF">HMPREF9004_1948</name>
</gene>
<feature type="region of interest" description="Disordered" evidence="1">
    <location>
        <begin position="408"/>
        <end position="627"/>
    </location>
</feature>
<evidence type="ECO:0000313" key="3">
    <source>
        <dbReference type="EMBL" id="ENO17406.1"/>
    </source>
</evidence>
<feature type="compositionally biased region" description="Basic and acidic residues" evidence="1">
    <location>
        <begin position="518"/>
        <end position="529"/>
    </location>
</feature>
<dbReference type="HOGENOM" id="CLU_404217_0_0_11"/>
<accession>N6X0T9</accession>
<dbReference type="PATRIC" id="fig|888050.3.peg.1866"/>
<dbReference type="AlphaFoldDB" id="N6X0T9"/>
<keyword evidence="2" id="KW-0812">Transmembrane</keyword>
<keyword evidence="2" id="KW-0472">Membrane</keyword>
<feature type="transmembrane region" description="Helical" evidence="2">
    <location>
        <begin position="195"/>
        <end position="217"/>
    </location>
</feature>
<evidence type="ECO:0000256" key="2">
    <source>
        <dbReference type="SAM" id="Phobius"/>
    </source>
</evidence>
<feature type="transmembrane region" description="Helical" evidence="2">
    <location>
        <begin position="365"/>
        <end position="387"/>
    </location>
</feature>
<dbReference type="Proteomes" id="UP000013015">
    <property type="component" value="Unassembled WGS sequence"/>
</dbReference>
<dbReference type="EMBL" id="AQHZ01000029">
    <property type="protein sequence ID" value="ENO17406.1"/>
    <property type="molecule type" value="Genomic_DNA"/>
</dbReference>
<sequence length="680" mass="71996">MNETPSPRPQPRTLTTTYVAPRQRTRLELPDGWARVGLSAIETIFMTWAVTTAASVAAFATVASNPWMGEATWDQALHAGSDLLALVLGAPLHLGGIAYRATPTLVGVLLVLVLRLLLRQSAEFSAASQWCSVPAFALSAFVIVGTSAEHARWWEAAPGALLIPGIAAAWAAFDVSDNPWEVLRVPSVIREGVKAGSWLLICVLALSVVLSVLAVATHWDQIRQIHALLLADSTFANILVVLAQLCYLPSVLAWSLAWILGPGVYVGVDALHSPASAPTLPIPAIPLLGALPTSTPDYWTILAPIGIGIAVGAWWGRKHTRASLREQCYVAASGIGVLTLVGFVWFASSILVLGDTRLTHVGPPLFPVVLTLIFEFGGGFFAGMVGVHPRSVWWARSQWAISRNQPVPEPPVFPIPIDEEGAPASSSRTVAGDSSLEDLLMGDSSVGDSSEGEDDSETGSFGEGHLAQGGEHVNEAGRPLAEDGEYSKEGGERATGALEAHENSAGLDSPGEDNGDSGEQHSFADHAEERGDEDGDFRADEDGKYRMNDGEGEAAEYRSEVGEDLLDTGEHRAKGATGAESTEDVTEKGHDRASSRARAQVTASEQGQTESGDSSHAERPIPKAPVPVSVEELLGTTQHVVPSVKSPAEQLAETVEIAELSRSAVHAESAHAEGTQEEED</sequence>
<feature type="transmembrane region" description="Helical" evidence="2">
    <location>
        <begin position="238"/>
        <end position="260"/>
    </location>
</feature>
<feature type="transmembrane region" description="Helical" evidence="2">
    <location>
        <begin position="101"/>
        <end position="118"/>
    </location>
</feature>
<keyword evidence="4" id="KW-1185">Reference proteome</keyword>
<evidence type="ECO:0000256" key="1">
    <source>
        <dbReference type="SAM" id="MobiDB-lite"/>
    </source>
</evidence>
<name>N6X0T9_9ACTO</name>
<dbReference type="InterPro" id="IPR045931">
    <property type="entry name" value="DUF6350"/>
</dbReference>
<feature type="transmembrane region" description="Helical" evidence="2">
    <location>
        <begin position="45"/>
        <end position="64"/>
    </location>
</feature>
<comment type="caution">
    <text evidence="3">The sequence shown here is derived from an EMBL/GenBank/DDBJ whole genome shotgun (WGS) entry which is preliminary data.</text>
</comment>
<dbReference type="Pfam" id="PF19877">
    <property type="entry name" value="DUF6350"/>
    <property type="match status" value="1"/>
</dbReference>
<organism evidence="3 4">
    <name type="scientific">Schaalia cardiffensis F0333</name>
    <dbReference type="NCBI Taxonomy" id="888050"/>
    <lineage>
        <taxon>Bacteria</taxon>
        <taxon>Bacillati</taxon>
        <taxon>Actinomycetota</taxon>
        <taxon>Actinomycetes</taxon>
        <taxon>Actinomycetales</taxon>
        <taxon>Actinomycetaceae</taxon>
        <taxon>Schaalia</taxon>
    </lineage>
</organism>
<feature type="compositionally biased region" description="Basic and acidic residues" evidence="1">
    <location>
        <begin position="585"/>
        <end position="594"/>
    </location>
</feature>
<feature type="compositionally biased region" description="Basic and acidic residues" evidence="1">
    <location>
        <begin position="536"/>
        <end position="561"/>
    </location>
</feature>
<feature type="transmembrane region" description="Helical" evidence="2">
    <location>
        <begin position="328"/>
        <end position="353"/>
    </location>
</feature>